<gene>
    <name evidence="1" type="primary">Contig1934.g2093</name>
    <name evidence="1" type="ORF">STYLEM_818</name>
</gene>
<name>A0A077ZPP5_STYLE</name>
<dbReference type="AlphaFoldDB" id="A0A077ZPP5"/>
<evidence type="ECO:0000313" key="1">
    <source>
        <dbReference type="EMBL" id="CDW71868.1"/>
    </source>
</evidence>
<proteinExistence type="predicted"/>
<sequence length="433" mass="51974">MVKLERSLLDRYVNGAFLNKRQIGRPIKYNMRSKGRQGWLELVFTPRNQFEQLVSRAIRFTHPYLAFVTYRFHVEKAREIGIRIEDFYMNKFHKEPYIQFHIYAQYFHPDSLLERVRDVNFYRRPRTLFKGFKVPDWATAEKRHGWELDAYSRQAWENALHDLNSEWTPQQFTGERQEPNVIEWFRFEQWGKGLSARLFYNEVPKPTWFRYGGHMDNLEKDVYSFTHADQEHKFVFGIDSTTPEGKALFKKEWETLSQMAPELIRKEDIVYPHEQQAQISSEPHFRRVWQFYREHMFKVRLAYLVEEGQVSQEDFNHFQRFTSLNKTPTFNLYLFGRLGQLPHLANDADFQGTCRVMEKLGLDKIEIDRKSAQPYEQQFWDQYDVVQELNEEEMRRELPAFVTDPSNQAKVEALIAGRRQQLGQEETHKLASA</sequence>
<reference evidence="1 2" key="1">
    <citation type="submission" date="2014-06" db="EMBL/GenBank/DDBJ databases">
        <authorList>
            <person name="Swart Estienne"/>
        </authorList>
    </citation>
    <scope>NUCLEOTIDE SEQUENCE [LARGE SCALE GENOMIC DNA]</scope>
    <source>
        <strain evidence="1 2">130c</strain>
    </source>
</reference>
<protein>
    <submittedName>
        <fullName evidence="1">Uncharacterized protein</fullName>
    </submittedName>
</protein>
<dbReference type="EMBL" id="CCKQ01000772">
    <property type="protein sequence ID" value="CDW71868.1"/>
    <property type="molecule type" value="Genomic_DNA"/>
</dbReference>
<evidence type="ECO:0000313" key="2">
    <source>
        <dbReference type="Proteomes" id="UP000039865"/>
    </source>
</evidence>
<organism evidence="1 2">
    <name type="scientific">Stylonychia lemnae</name>
    <name type="common">Ciliate</name>
    <dbReference type="NCBI Taxonomy" id="5949"/>
    <lineage>
        <taxon>Eukaryota</taxon>
        <taxon>Sar</taxon>
        <taxon>Alveolata</taxon>
        <taxon>Ciliophora</taxon>
        <taxon>Intramacronucleata</taxon>
        <taxon>Spirotrichea</taxon>
        <taxon>Stichotrichia</taxon>
        <taxon>Sporadotrichida</taxon>
        <taxon>Oxytrichidae</taxon>
        <taxon>Stylonychinae</taxon>
        <taxon>Stylonychia</taxon>
    </lineage>
</organism>
<dbReference type="InParanoid" id="A0A077ZPP5"/>
<dbReference type="Proteomes" id="UP000039865">
    <property type="component" value="Unassembled WGS sequence"/>
</dbReference>
<keyword evidence="2" id="KW-1185">Reference proteome</keyword>
<accession>A0A077ZPP5</accession>